<evidence type="ECO:0000313" key="3">
    <source>
        <dbReference type="EMBL" id="TDH34309.1"/>
    </source>
</evidence>
<keyword evidence="4" id="KW-1185">Reference proteome</keyword>
<dbReference type="Gene3D" id="3.20.20.140">
    <property type="entry name" value="Metal-dependent hydrolases"/>
    <property type="match status" value="1"/>
</dbReference>
<dbReference type="OrthoDB" id="1407586at2"/>
<proteinExistence type="predicted"/>
<protein>
    <recommendedName>
        <fullName evidence="2">Amidohydrolase-related domain-containing protein</fullName>
    </recommendedName>
</protein>
<dbReference type="PANTHER" id="PTHR21240:SF19">
    <property type="entry name" value="CATALYTIC_ HYDROLASE"/>
    <property type="match status" value="1"/>
</dbReference>
<sequence>MIIDVRCRYTAGAAASYYRAALAKSGRLPLIRSVNEGTEEAFFSEIAEAGITTAVSASGFNPGARLGKYDFPDRLASNDVLADVQARNPARFVAVGGIDVSNQFHDGLAEIQRCKEELSVNIFNVEPGRAPGCNPDDERLFPFYRQMEKQEGVLILQTSGLKGGQYLNYAHPDRVERIAEHFPGLNIVCAHGCYPYVREAIVIAMRRSNVWLSPEGYLWHLGHEDWLRAINKNFENFSSRFLFGTAYPLTPIKPFVENFLALDWKTEFLPRMLYMNALEALRLKGTGTFDSFYGTADENRP</sequence>
<comment type="caution">
    <text evidence="3">The sequence shown here is derived from an EMBL/GenBank/DDBJ whole genome shotgun (WGS) entry which is preliminary data.</text>
</comment>
<evidence type="ECO:0000313" key="4">
    <source>
        <dbReference type="Proteomes" id="UP000295131"/>
    </source>
</evidence>
<evidence type="ECO:0000256" key="1">
    <source>
        <dbReference type="ARBA" id="ARBA00023239"/>
    </source>
</evidence>
<dbReference type="SUPFAM" id="SSF51556">
    <property type="entry name" value="Metallo-dependent hydrolases"/>
    <property type="match status" value="1"/>
</dbReference>
<name>A0A4V3A6U1_9HYPH</name>
<reference evidence="3 4" key="1">
    <citation type="journal article" date="2013" name="Int. J. Syst. Evol. Microbiol.">
        <title>Hoeflea suaedae sp. nov., an endophytic bacterium isolated from the root of the halophyte Suaeda maritima.</title>
        <authorList>
            <person name="Chung E.J."/>
            <person name="Park J.A."/>
            <person name="Pramanik P."/>
            <person name="Bibi F."/>
            <person name="Jeon C.O."/>
            <person name="Chung Y.R."/>
        </authorList>
    </citation>
    <scope>NUCLEOTIDE SEQUENCE [LARGE SCALE GENOMIC DNA]</scope>
    <source>
        <strain evidence="3 4">YC6898</strain>
    </source>
</reference>
<dbReference type="InterPro" id="IPR006680">
    <property type="entry name" value="Amidohydro-rel"/>
</dbReference>
<accession>A0A4V3A6U1</accession>
<evidence type="ECO:0000259" key="2">
    <source>
        <dbReference type="Pfam" id="PF04909"/>
    </source>
</evidence>
<gene>
    <name evidence="3" type="ORF">E2A64_16695</name>
</gene>
<dbReference type="RefSeq" id="WP_133285655.1">
    <property type="nucleotide sequence ID" value="NZ_SMSI01000004.1"/>
</dbReference>
<organism evidence="3 4">
    <name type="scientific">Pseudohoeflea suaedae</name>
    <dbReference type="NCBI Taxonomy" id="877384"/>
    <lineage>
        <taxon>Bacteria</taxon>
        <taxon>Pseudomonadati</taxon>
        <taxon>Pseudomonadota</taxon>
        <taxon>Alphaproteobacteria</taxon>
        <taxon>Hyphomicrobiales</taxon>
        <taxon>Rhizobiaceae</taxon>
        <taxon>Pseudohoeflea</taxon>
    </lineage>
</organism>
<keyword evidence="1" id="KW-0456">Lyase</keyword>
<dbReference type="InterPro" id="IPR032466">
    <property type="entry name" value="Metal_Hydrolase"/>
</dbReference>
<dbReference type="Pfam" id="PF04909">
    <property type="entry name" value="Amidohydro_2"/>
    <property type="match status" value="1"/>
</dbReference>
<feature type="domain" description="Amidohydrolase-related" evidence="2">
    <location>
        <begin position="76"/>
        <end position="283"/>
    </location>
</feature>
<dbReference type="GO" id="GO:0016831">
    <property type="term" value="F:carboxy-lyase activity"/>
    <property type="evidence" value="ECO:0007669"/>
    <property type="project" value="InterPro"/>
</dbReference>
<dbReference type="PANTHER" id="PTHR21240">
    <property type="entry name" value="2-AMINO-3-CARBOXYLMUCONATE-6-SEMIALDEHYDE DECARBOXYLASE"/>
    <property type="match status" value="1"/>
</dbReference>
<dbReference type="InterPro" id="IPR032465">
    <property type="entry name" value="ACMSD"/>
</dbReference>
<dbReference type="Proteomes" id="UP000295131">
    <property type="component" value="Unassembled WGS sequence"/>
</dbReference>
<dbReference type="EMBL" id="SMSI01000004">
    <property type="protein sequence ID" value="TDH34309.1"/>
    <property type="molecule type" value="Genomic_DNA"/>
</dbReference>
<dbReference type="GO" id="GO:0016787">
    <property type="term" value="F:hydrolase activity"/>
    <property type="evidence" value="ECO:0007669"/>
    <property type="project" value="InterPro"/>
</dbReference>
<dbReference type="AlphaFoldDB" id="A0A4V3A6U1"/>